<dbReference type="InterPro" id="IPR051911">
    <property type="entry name" value="SDR_oxidoreductase"/>
</dbReference>
<reference evidence="2 3" key="1">
    <citation type="submission" date="2016-10" db="EMBL/GenBank/DDBJ databases">
        <authorList>
            <person name="de Groot N.N."/>
        </authorList>
    </citation>
    <scope>NUCLEOTIDE SEQUENCE [LARGE SCALE GENOMIC DNA]</scope>
    <source>
        <strain evidence="2 3">DSM 527</strain>
    </source>
</reference>
<dbReference type="Proteomes" id="UP000199045">
    <property type="component" value="Unassembled WGS sequence"/>
</dbReference>
<evidence type="ECO:0000313" key="2">
    <source>
        <dbReference type="EMBL" id="SDF62922.1"/>
    </source>
</evidence>
<dbReference type="PANTHER" id="PTHR43976">
    <property type="entry name" value="SHORT CHAIN DEHYDROGENASE"/>
    <property type="match status" value="1"/>
</dbReference>
<comment type="similarity">
    <text evidence="1">Belongs to the short-chain dehydrogenases/reductases (SDR) family.</text>
</comment>
<dbReference type="AlphaFoldDB" id="A0A1G7MMD7"/>
<gene>
    <name evidence="2" type="ORF">SAMN04488121_102495</name>
</gene>
<accession>A0A1G7MMD7</accession>
<dbReference type="InterPro" id="IPR002347">
    <property type="entry name" value="SDR_fam"/>
</dbReference>
<name>A0A1G7MMD7_CHIFI</name>
<dbReference type="Pfam" id="PF00106">
    <property type="entry name" value="adh_short"/>
    <property type="match status" value="1"/>
</dbReference>
<dbReference type="EMBL" id="FNBN01000002">
    <property type="protein sequence ID" value="SDF62922.1"/>
    <property type="molecule type" value="Genomic_DNA"/>
</dbReference>
<dbReference type="PANTHER" id="PTHR43976:SF9">
    <property type="entry name" value="OXIDOREDUCTASE"/>
    <property type="match status" value="1"/>
</dbReference>
<dbReference type="InterPro" id="IPR036291">
    <property type="entry name" value="NAD(P)-bd_dom_sf"/>
</dbReference>
<dbReference type="PRINTS" id="PR00081">
    <property type="entry name" value="GDHRDH"/>
</dbReference>
<protein>
    <submittedName>
        <fullName evidence="2">NADP-dependent 3-hydroxy acid dehydrogenase YdfG</fullName>
    </submittedName>
</protein>
<dbReference type="RefSeq" id="WP_089830901.1">
    <property type="nucleotide sequence ID" value="NZ_FNBN01000002.1"/>
</dbReference>
<sequence>MKQIILTGSASGFGLKAVKTLALKGHTVYATMRNVNSANAAAAQELKDWAKAQNVKVEVVEMDVTNTISVNNAIAEIVKKSGGRIDVLINNAGVSYYGLGEALTIEQTEQMYQVNTLGPERTMKAVLPYMHTQKEGLIINVTSVQSRNHVPSLSTYNGTKAALDAASVGYHYELKSSGIDVVTIQPGAYQTTDITNKSIVGKNNAVEAKYGADALDFKRALLQYFVPTPESGDPQEVADAMLKLVEQPKGERPLWTIVGGGPLAEKFEAINQSTKDIVEFNLSILPQLFPAK</sequence>
<dbReference type="OrthoDB" id="1235794at2"/>
<evidence type="ECO:0000256" key="1">
    <source>
        <dbReference type="RuleBase" id="RU000363"/>
    </source>
</evidence>
<dbReference type="STRING" id="104663.SAMN04488121_102495"/>
<organism evidence="2 3">
    <name type="scientific">Chitinophaga filiformis</name>
    <name type="common">Myxococcus filiformis</name>
    <name type="synonym">Flexibacter filiformis</name>
    <dbReference type="NCBI Taxonomy" id="104663"/>
    <lineage>
        <taxon>Bacteria</taxon>
        <taxon>Pseudomonadati</taxon>
        <taxon>Bacteroidota</taxon>
        <taxon>Chitinophagia</taxon>
        <taxon>Chitinophagales</taxon>
        <taxon>Chitinophagaceae</taxon>
        <taxon>Chitinophaga</taxon>
    </lineage>
</organism>
<dbReference type="Gene3D" id="3.40.50.720">
    <property type="entry name" value="NAD(P)-binding Rossmann-like Domain"/>
    <property type="match status" value="1"/>
</dbReference>
<dbReference type="PRINTS" id="PR00080">
    <property type="entry name" value="SDRFAMILY"/>
</dbReference>
<dbReference type="SUPFAM" id="SSF51735">
    <property type="entry name" value="NAD(P)-binding Rossmann-fold domains"/>
    <property type="match status" value="1"/>
</dbReference>
<proteinExistence type="inferred from homology"/>
<evidence type="ECO:0000313" key="3">
    <source>
        <dbReference type="Proteomes" id="UP000199045"/>
    </source>
</evidence>